<dbReference type="Proteomes" id="UP001519460">
    <property type="component" value="Unassembled WGS sequence"/>
</dbReference>
<accession>A0ABD0LDX0</accession>
<comment type="caution">
    <text evidence="2">The sequence shown here is derived from an EMBL/GenBank/DDBJ whole genome shotgun (WGS) entry which is preliminary data.</text>
</comment>
<dbReference type="AlphaFoldDB" id="A0ABD0LDX0"/>
<sequence>MPRSQGNSIRIAQTGPPPKITPVPGELDADWVRHDPERKRLFVRRLDPVFSGHPSPPSHKAMLPRKLDPQRPDWTEIKPVLGELDADWVGHDPVQDLFFSFWTVSFAVLQSAADT</sequence>
<reference evidence="2 3" key="1">
    <citation type="journal article" date="2023" name="Sci. Data">
        <title>Genome assembly of the Korean intertidal mud-creeper Batillaria attramentaria.</title>
        <authorList>
            <person name="Patra A.K."/>
            <person name="Ho P.T."/>
            <person name="Jun S."/>
            <person name="Lee S.J."/>
            <person name="Kim Y."/>
            <person name="Won Y.J."/>
        </authorList>
    </citation>
    <scope>NUCLEOTIDE SEQUENCE [LARGE SCALE GENOMIC DNA]</scope>
    <source>
        <strain evidence="2">Wonlab-2016</strain>
    </source>
</reference>
<evidence type="ECO:0000313" key="3">
    <source>
        <dbReference type="Proteomes" id="UP001519460"/>
    </source>
</evidence>
<name>A0ABD0LDX0_9CAEN</name>
<feature type="compositionally biased region" description="Polar residues" evidence="1">
    <location>
        <begin position="1"/>
        <end position="11"/>
    </location>
</feature>
<organism evidence="2 3">
    <name type="scientific">Batillaria attramentaria</name>
    <dbReference type="NCBI Taxonomy" id="370345"/>
    <lineage>
        <taxon>Eukaryota</taxon>
        <taxon>Metazoa</taxon>
        <taxon>Spiralia</taxon>
        <taxon>Lophotrochozoa</taxon>
        <taxon>Mollusca</taxon>
        <taxon>Gastropoda</taxon>
        <taxon>Caenogastropoda</taxon>
        <taxon>Sorbeoconcha</taxon>
        <taxon>Cerithioidea</taxon>
        <taxon>Batillariidae</taxon>
        <taxon>Batillaria</taxon>
    </lineage>
</organism>
<gene>
    <name evidence="2" type="ORF">BaRGS_00011400</name>
</gene>
<dbReference type="EMBL" id="JACVVK020000059">
    <property type="protein sequence ID" value="KAK7497356.1"/>
    <property type="molecule type" value="Genomic_DNA"/>
</dbReference>
<evidence type="ECO:0000256" key="1">
    <source>
        <dbReference type="SAM" id="MobiDB-lite"/>
    </source>
</evidence>
<feature type="region of interest" description="Disordered" evidence="1">
    <location>
        <begin position="1"/>
        <end position="27"/>
    </location>
</feature>
<proteinExistence type="predicted"/>
<protein>
    <submittedName>
        <fullName evidence="2">Uncharacterized protein</fullName>
    </submittedName>
</protein>
<evidence type="ECO:0000313" key="2">
    <source>
        <dbReference type="EMBL" id="KAK7497356.1"/>
    </source>
</evidence>
<keyword evidence="3" id="KW-1185">Reference proteome</keyword>